<dbReference type="EMBL" id="JALEMU010000069">
    <property type="protein sequence ID" value="MCI5755534.1"/>
    <property type="molecule type" value="Genomic_DNA"/>
</dbReference>
<reference evidence="1 2" key="1">
    <citation type="submission" date="2022-03" db="EMBL/GenBank/DDBJ databases">
        <title>Metagenome-assembled genomes from swine fecal metagenomes.</title>
        <authorList>
            <person name="Holman D.B."/>
            <person name="Kommadath A."/>
        </authorList>
    </citation>
    <scope>NUCLEOTIDE SEQUENCE [LARGE SCALE GENOMIC DNA]</scope>
    <source>
        <strain evidence="1">SUG147</strain>
    </source>
</reference>
<comment type="caution">
    <text evidence="1">The sequence shown here is derived from an EMBL/GenBank/DDBJ whole genome shotgun (WGS) entry which is preliminary data.</text>
</comment>
<dbReference type="AlphaFoldDB" id="A0AAE3K1G5"/>
<dbReference type="Proteomes" id="UP001139365">
    <property type="component" value="Unassembled WGS sequence"/>
</dbReference>
<sequence>MGTLICAKCRAIPVDGVCPLCGKNKKFIEAGDNDEVYLTSCEYIWSRMVEDALDGAGIRYRRHGTRGSGVIASIGELAELYRYYVMFPDYGAARAVVPDTDFGEMSEEELLEYMEEYSENDGCPEDCDASDGSEE</sequence>
<protein>
    <submittedName>
        <fullName evidence="1">Uncharacterized protein</fullName>
    </submittedName>
</protein>
<gene>
    <name evidence="1" type="ORF">MR241_04495</name>
</gene>
<evidence type="ECO:0000313" key="1">
    <source>
        <dbReference type="EMBL" id="MCI5755534.1"/>
    </source>
</evidence>
<name>A0AAE3K1G5_9BACT</name>
<evidence type="ECO:0000313" key="2">
    <source>
        <dbReference type="Proteomes" id="UP001139365"/>
    </source>
</evidence>
<proteinExistence type="predicted"/>
<accession>A0AAE3K1G5</accession>
<organism evidence="1 2">
    <name type="scientific">Candidatus Colimorpha enterica</name>
    <dbReference type="NCBI Taxonomy" id="3083063"/>
    <lineage>
        <taxon>Bacteria</taxon>
        <taxon>Pseudomonadati</taxon>
        <taxon>Bacteroidota</taxon>
        <taxon>Bacteroidia</taxon>
        <taxon>Bacteroidales</taxon>
        <taxon>Candidatus Colimorpha</taxon>
    </lineage>
</organism>